<dbReference type="Pfam" id="PF03713">
    <property type="entry name" value="DUF305"/>
    <property type="match status" value="1"/>
</dbReference>
<dbReference type="InterPro" id="IPR005183">
    <property type="entry name" value="DUF305_CopM-like"/>
</dbReference>
<dbReference type="Gene3D" id="1.20.1260.10">
    <property type="match status" value="1"/>
</dbReference>
<proteinExistence type="predicted"/>
<evidence type="ECO:0000313" key="3">
    <source>
        <dbReference type="EMBL" id="MDR4306083.1"/>
    </source>
</evidence>
<dbReference type="InterPro" id="IPR012347">
    <property type="entry name" value="Ferritin-like"/>
</dbReference>
<gene>
    <name evidence="3" type="ORF">IHQ68_05550</name>
</gene>
<evidence type="ECO:0000313" key="4">
    <source>
        <dbReference type="Proteomes" id="UP001181622"/>
    </source>
</evidence>
<keyword evidence="4" id="KW-1185">Reference proteome</keyword>
<feature type="domain" description="DUF305" evidence="2">
    <location>
        <begin position="69"/>
        <end position="174"/>
    </location>
</feature>
<sequence length="180" mass="19306">MRKTLFVAAVTAALPFGPAVAQDMPKMAPDTAFAMPKACEPAAQAGGMAGMTDMPDMKHEGDGSKKEMSCMKDGQCAMMKGMDMKGGDAASMPGMGESQMASMRAMRGMMKTMRKTHGIKDPDLAFVCGMIAHHRGAVAMSKIELEHGKDEQAKDWAKKIIADQEKEIAEFEAWANALAK</sequence>
<reference evidence="3" key="1">
    <citation type="submission" date="2020-10" db="EMBL/GenBank/DDBJ databases">
        <authorList>
            <person name="Abbas A."/>
            <person name="Razzaq R."/>
            <person name="Waqas M."/>
            <person name="Abbas N."/>
            <person name="Nielsen T.K."/>
            <person name="Hansen L.H."/>
            <person name="Hussain S."/>
            <person name="Shahid M."/>
        </authorList>
    </citation>
    <scope>NUCLEOTIDE SEQUENCE</scope>
    <source>
        <strain evidence="3">S14</strain>
    </source>
</reference>
<feature type="signal peptide" evidence="1">
    <location>
        <begin position="1"/>
        <end position="21"/>
    </location>
</feature>
<feature type="chain" id="PRO_5047336170" evidence="1">
    <location>
        <begin position="22"/>
        <end position="180"/>
    </location>
</feature>
<dbReference type="Proteomes" id="UP001181622">
    <property type="component" value="Unassembled WGS sequence"/>
</dbReference>
<evidence type="ECO:0000256" key="1">
    <source>
        <dbReference type="SAM" id="SignalP"/>
    </source>
</evidence>
<accession>A0ABU1DD93</accession>
<protein>
    <submittedName>
        <fullName evidence="3">DUF305 domain-containing protein</fullName>
    </submittedName>
</protein>
<organism evidence="3 4">
    <name type="scientific">Chelatococcus sambhunathii</name>
    <dbReference type="NCBI Taxonomy" id="363953"/>
    <lineage>
        <taxon>Bacteria</taxon>
        <taxon>Pseudomonadati</taxon>
        <taxon>Pseudomonadota</taxon>
        <taxon>Alphaproteobacteria</taxon>
        <taxon>Hyphomicrobiales</taxon>
        <taxon>Chelatococcaceae</taxon>
        <taxon>Chelatococcus</taxon>
    </lineage>
</organism>
<evidence type="ECO:0000259" key="2">
    <source>
        <dbReference type="Pfam" id="PF03713"/>
    </source>
</evidence>
<dbReference type="EMBL" id="JADBEO010000008">
    <property type="protein sequence ID" value="MDR4306083.1"/>
    <property type="molecule type" value="Genomic_DNA"/>
</dbReference>
<keyword evidence="1" id="KW-0732">Signal</keyword>
<comment type="caution">
    <text evidence="3">The sequence shown here is derived from an EMBL/GenBank/DDBJ whole genome shotgun (WGS) entry which is preliminary data.</text>
</comment>
<dbReference type="RefSeq" id="WP_309389634.1">
    <property type="nucleotide sequence ID" value="NZ_JADBEO010000008.1"/>
</dbReference>
<name>A0ABU1DD93_9HYPH</name>